<dbReference type="EC" id="2.7.11.1" evidence="1"/>
<proteinExistence type="predicted"/>
<dbReference type="PROSITE" id="PS50011">
    <property type="entry name" value="PROTEIN_KINASE_DOM"/>
    <property type="match status" value="1"/>
</dbReference>
<sequence length="226" mass="25578">MRMGSNFIQSRYSTISAPSVEYGIIAGVEDISQYRFGRYHRIHIDDRLNKRYQVVHKLGHGSFSTVWLALDEKTTKYVAIKVGTTDTSRSEIDIISQITQNAVMDNVRTDQKLLFPTVLDRFDIIGPNGAHPCLVTPPARCNLRDTKRAARSGFFQLDVARSFAAQLVKALSIVHERGFAHGDLHFGNLFLQLPSSLDNLTVEQLYERYGEPDKEPVYGWAYQAIV</sequence>
<keyword evidence="5 11" id="KW-0418">Kinase</keyword>
<feature type="domain" description="Protein kinase" evidence="10">
    <location>
        <begin position="52"/>
        <end position="226"/>
    </location>
</feature>
<evidence type="ECO:0000256" key="1">
    <source>
        <dbReference type="ARBA" id="ARBA00012513"/>
    </source>
</evidence>
<evidence type="ECO:0000259" key="10">
    <source>
        <dbReference type="PROSITE" id="PS50011"/>
    </source>
</evidence>
<evidence type="ECO:0000256" key="9">
    <source>
        <dbReference type="PROSITE-ProRule" id="PRU10141"/>
    </source>
</evidence>
<dbReference type="InterPro" id="IPR000719">
    <property type="entry name" value="Prot_kinase_dom"/>
</dbReference>
<dbReference type="HOGENOM" id="CLU_000288_81_7_1"/>
<name>M1W6M2_CLAP2</name>
<evidence type="ECO:0000256" key="8">
    <source>
        <dbReference type="ARBA" id="ARBA00048679"/>
    </source>
</evidence>
<keyword evidence="4 9" id="KW-0547">Nucleotide-binding</keyword>
<comment type="caution">
    <text evidence="11">The sequence shown here is derived from an EMBL/GenBank/DDBJ whole genome shotgun (WGS) entry which is preliminary data.</text>
</comment>
<keyword evidence="2" id="KW-0723">Serine/threonine-protein kinase</keyword>
<evidence type="ECO:0000313" key="11">
    <source>
        <dbReference type="EMBL" id="CCE30565.1"/>
    </source>
</evidence>
<evidence type="ECO:0000256" key="7">
    <source>
        <dbReference type="ARBA" id="ARBA00047899"/>
    </source>
</evidence>
<dbReference type="PANTHER" id="PTHR47634">
    <property type="entry name" value="PROTEIN KINASE DOMAIN-CONTAINING PROTEIN-RELATED"/>
    <property type="match status" value="1"/>
</dbReference>
<dbReference type="SUPFAM" id="SSF56112">
    <property type="entry name" value="Protein kinase-like (PK-like)"/>
    <property type="match status" value="1"/>
</dbReference>
<evidence type="ECO:0000256" key="3">
    <source>
        <dbReference type="ARBA" id="ARBA00022679"/>
    </source>
</evidence>
<dbReference type="EMBL" id="CAGA01000023">
    <property type="protein sequence ID" value="CCE30565.1"/>
    <property type="molecule type" value="Genomic_DNA"/>
</dbReference>
<dbReference type="Proteomes" id="UP000016801">
    <property type="component" value="Unassembled WGS sequence"/>
</dbReference>
<dbReference type="GO" id="GO:0050684">
    <property type="term" value="P:regulation of mRNA processing"/>
    <property type="evidence" value="ECO:0007669"/>
    <property type="project" value="TreeGrafter"/>
</dbReference>
<dbReference type="InterPro" id="IPR017441">
    <property type="entry name" value="Protein_kinase_ATP_BS"/>
</dbReference>
<evidence type="ECO:0000256" key="5">
    <source>
        <dbReference type="ARBA" id="ARBA00022777"/>
    </source>
</evidence>
<organism evidence="11 12">
    <name type="scientific">Claviceps purpurea (strain 20.1)</name>
    <name type="common">Ergot fungus</name>
    <name type="synonym">Sphacelia segetum</name>
    <dbReference type="NCBI Taxonomy" id="1111077"/>
    <lineage>
        <taxon>Eukaryota</taxon>
        <taxon>Fungi</taxon>
        <taxon>Dikarya</taxon>
        <taxon>Ascomycota</taxon>
        <taxon>Pezizomycotina</taxon>
        <taxon>Sordariomycetes</taxon>
        <taxon>Hypocreomycetidae</taxon>
        <taxon>Hypocreales</taxon>
        <taxon>Clavicipitaceae</taxon>
        <taxon>Claviceps</taxon>
    </lineage>
</organism>
<keyword evidence="3" id="KW-0808">Transferase</keyword>
<comment type="catalytic activity">
    <reaction evidence="8">
        <text>L-seryl-[protein] + ATP = O-phospho-L-seryl-[protein] + ADP + H(+)</text>
        <dbReference type="Rhea" id="RHEA:17989"/>
        <dbReference type="Rhea" id="RHEA-COMP:9863"/>
        <dbReference type="Rhea" id="RHEA-COMP:11604"/>
        <dbReference type="ChEBI" id="CHEBI:15378"/>
        <dbReference type="ChEBI" id="CHEBI:29999"/>
        <dbReference type="ChEBI" id="CHEBI:30616"/>
        <dbReference type="ChEBI" id="CHEBI:83421"/>
        <dbReference type="ChEBI" id="CHEBI:456216"/>
        <dbReference type="EC" id="2.7.11.1"/>
    </reaction>
</comment>
<evidence type="ECO:0000256" key="4">
    <source>
        <dbReference type="ARBA" id="ARBA00022741"/>
    </source>
</evidence>
<feature type="binding site" evidence="9">
    <location>
        <position position="81"/>
    </location>
    <ligand>
        <name>ATP</name>
        <dbReference type="ChEBI" id="CHEBI:30616"/>
    </ligand>
</feature>
<dbReference type="GO" id="GO:0004674">
    <property type="term" value="F:protein serine/threonine kinase activity"/>
    <property type="evidence" value="ECO:0007669"/>
    <property type="project" value="UniProtKB-KW"/>
</dbReference>
<dbReference type="GO" id="GO:0005524">
    <property type="term" value="F:ATP binding"/>
    <property type="evidence" value="ECO:0007669"/>
    <property type="project" value="UniProtKB-UniRule"/>
</dbReference>
<dbReference type="SMART" id="SM00220">
    <property type="entry name" value="S_TKc"/>
    <property type="match status" value="1"/>
</dbReference>
<dbReference type="PROSITE" id="PS00107">
    <property type="entry name" value="PROTEIN_KINASE_ATP"/>
    <property type="match status" value="1"/>
</dbReference>
<dbReference type="eggNOG" id="KOG1290">
    <property type="taxonomic scope" value="Eukaryota"/>
</dbReference>
<accession>M1W6M2</accession>
<dbReference type="Gene3D" id="1.10.510.10">
    <property type="entry name" value="Transferase(Phosphotransferase) domain 1"/>
    <property type="match status" value="1"/>
</dbReference>
<dbReference type="InterPro" id="IPR051334">
    <property type="entry name" value="SRPK"/>
</dbReference>
<dbReference type="AlphaFoldDB" id="M1W6M2"/>
<dbReference type="Gene3D" id="3.30.200.20">
    <property type="entry name" value="Phosphorylase Kinase, domain 1"/>
    <property type="match status" value="1"/>
</dbReference>
<keyword evidence="6 9" id="KW-0067">ATP-binding</keyword>
<reference evidence="11 12" key="1">
    <citation type="journal article" date="2013" name="PLoS Genet.">
        <title>Plant-symbiotic fungi as chemical engineers: Multi-genome analysis of the Clavicipitaceae reveals dynamics of alkaloid loci.</title>
        <authorList>
            <person name="Schardl C.L."/>
            <person name="Young C.A."/>
            <person name="Hesse U."/>
            <person name="Amyotte S.G."/>
            <person name="Andreeva K."/>
            <person name="Calie P.J."/>
            <person name="Fleetwood D.J."/>
            <person name="Haws D.C."/>
            <person name="Moore N."/>
            <person name="Oeser B."/>
            <person name="Panaccione D.G."/>
            <person name="Schweri K.K."/>
            <person name="Voisey C.R."/>
            <person name="Farman M.L."/>
            <person name="Jaromczyk J.W."/>
            <person name="Roe B.A."/>
            <person name="O'Sullivan D.M."/>
            <person name="Scott B."/>
            <person name="Tudzynski P."/>
            <person name="An Z."/>
            <person name="Arnaoudova E.G."/>
            <person name="Bullock C.T."/>
            <person name="Charlton N.D."/>
            <person name="Chen L."/>
            <person name="Cox M."/>
            <person name="Dinkins R.D."/>
            <person name="Florea S."/>
            <person name="Glenn A.E."/>
            <person name="Gordon A."/>
            <person name="Gueldener U."/>
            <person name="Harris D.R."/>
            <person name="Hollin W."/>
            <person name="Jaromczyk J."/>
            <person name="Johnson R.D."/>
            <person name="Khan A.K."/>
            <person name="Leistner E."/>
            <person name="Leuchtmann A."/>
            <person name="Li C."/>
            <person name="Liu J."/>
            <person name="Liu J."/>
            <person name="Liu M."/>
            <person name="Mace W."/>
            <person name="Machado C."/>
            <person name="Nagabhyru P."/>
            <person name="Pan J."/>
            <person name="Schmid J."/>
            <person name="Sugawara K."/>
            <person name="Steiner U."/>
            <person name="Takach J.E."/>
            <person name="Tanaka E."/>
            <person name="Webb J.S."/>
            <person name="Wilson E.V."/>
            <person name="Wiseman J.L."/>
            <person name="Yoshida R."/>
            <person name="Zeng Z."/>
        </authorList>
    </citation>
    <scope>NUCLEOTIDE SEQUENCE [LARGE SCALE GENOMIC DNA]</scope>
    <source>
        <strain evidence="11 12">20.1</strain>
    </source>
</reference>
<comment type="catalytic activity">
    <reaction evidence="7">
        <text>L-threonyl-[protein] + ATP = O-phospho-L-threonyl-[protein] + ADP + H(+)</text>
        <dbReference type="Rhea" id="RHEA:46608"/>
        <dbReference type="Rhea" id="RHEA-COMP:11060"/>
        <dbReference type="Rhea" id="RHEA-COMP:11605"/>
        <dbReference type="ChEBI" id="CHEBI:15378"/>
        <dbReference type="ChEBI" id="CHEBI:30013"/>
        <dbReference type="ChEBI" id="CHEBI:30616"/>
        <dbReference type="ChEBI" id="CHEBI:61977"/>
        <dbReference type="ChEBI" id="CHEBI:456216"/>
        <dbReference type="EC" id="2.7.11.1"/>
    </reaction>
</comment>
<dbReference type="Pfam" id="PF00069">
    <property type="entry name" value="Pkinase"/>
    <property type="match status" value="1"/>
</dbReference>
<dbReference type="OrthoDB" id="5979581at2759"/>
<keyword evidence="12" id="KW-1185">Reference proteome</keyword>
<evidence type="ECO:0000256" key="6">
    <source>
        <dbReference type="ARBA" id="ARBA00022840"/>
    </source>
</evidence>
<evidence type="ECO:0000256" key="2">
    <source>
        <dbReference type="ARBA" id="ARBA00022527"/>
    </source>
</evidence>
<dbReference type="VEuPathDB" id="FungiDB:CPUR_04413"/>
<evidence type="ECO:0000313" key="12">
    <source>
        <dbReference type="Proteomes" id="UP000016801"/>
    </source>
</evidence>
<protein>
    <recommendedName>
        <fullName evidence="1">non-specific serine/threonine protein kinase</fullName>
        <ecNumber evidence="1">2.7.11.1</ecNumber>
    </recommendedName>
</protein>
<dbReference type="GO" id="GO:0000245">
    <property type="term" value="P:spliceosomal complex assembly"/>
    <property type="evidence" value="ECO:0007669"/>
    <property type="project" value="TreeGrafter"/>
</dbReference>
<dbReference type="PANTHER" id="PTHR47634:SF9">
    <property type="entry name" value="PROTEIN KINASE DOMAIN-CONTAINING PROTEIN-RELATED"/>
    <property type="match status" value="1"/>
</dbReference>
<dbReference type="InterPro" id="IPR011009">
    <property type="entry name" value="Kinase-like_dom_sf"/>
</dbReference>
<gene>
    <name evidence="11" type="ORF">CPUR_04413</name>
</gene>